<dbReference type="PANTHER" id="PTHR42825:SF2">
    <property type="entry name" value="BRANCHED-CHAIN-AMINO-ACID AMINOTRANSFERASE 3, CHLOROPLASTIC-RELATED"/>
    <property type="match status" value="1"/>
</dbReference>
<keyword evidence="4" id="KW-0808">Transferase</keyword>
<comment type="cofactor">
    <cofactor evidence="1">
        <name>pyridoxal 5'-phosphate</name>
        <dbReference type="ChEBI" id="CHEBI:597326"/>
    </cofactor>
</comment>
<dbReference type="GO" id="GO:0009507">
    <property type="term" value="C:chloroplast"/>
    <property type="evidence" value="ECO:0007669"/>
    <property type="project" value="TreeGrafter"/>
</dbReference>
<comment type="similarity">
    <text evidence="2">Belongs to the class-IV pyridoxal-phosphate-dependent aminotransferase family.</text>
</comment>
<reference evidence="6" key="1">
    <citation type="submission" date="2020-06" db="EMBL/GenBank/DDBJ databases">
        <authorList>
            <person name="Li T."/>
            <person name="Hu X."/>
            <person name="Zhang T."/>
            <person name="Song X."/>
            <person name="Zhang H."/>
            <person name="Dai N."/>
            <person name="Sheng W."/>
            <person name="Hou X."/>
            <person name="Wei L."/>
        </authorList>
    </citation>
    <scope>NUCLEOTIDE SEQUENCE</scope>
    <source>
        <strain evidence="6">G01</strain>
        <tissue evidence="6">Leaf</tissue>
    </source>
</reference>
<evidence type="ECO:0000256" key="2">
    <source>
        <dbReference type="ARBA" id="ARBA00009320"/>
    </source>
</evidence>
<sequence length="85" mass="9480">IPLPGKGSLYINHCLWGVVLFWVSNYFKEGLAPINLIVEIEMHRATPGGTGGVKTIVNYAAEKIQFRNSKKHLFEGEAIHGTTYH</sequence>
<proteinExistence type="inferred from homology"/>
<dbReference type="EMBL" id="JACGWK010000006">
    <property type="protein sequence ID" value="KAL0348074.1"/>
    <property type="molecule type" value="Genomic_DNA"/>
</dbReference>
<dbReference type="AlphaFoldDB" id="A0AAW2NWZ5"/>
<evidence type="ECO:0000256" key="5">
    <source>
        <dbReference type="ARBA" id="ARBA00022898"/>
    </source>
</evidence>
<evidence type="ECO:0000313" key="6">
    <source>
        <dbReference type="EMBL" id="KAL0348074.1"/>
    </source>
</evidence>
<evidence type="ECO:0000256" key="4">
    <source>
        <dbReference type="ARBA" id="ARBA00022679"/>
    </source>
</evidence>
<protein>
    <submittedName>
        <fullName evidence="6">Branched-chain-amino-acid aminotransferase 5, chloroplastic</fullName>
    </submittedName>
</protein>
<name>A0AAW2NWZ5_9LAMI</name>
<dbReference type="PANTHER" id="PTHR42825">
    <property type="entry name" value="AMINO ACID AMINOTRANSFERASE"/>
    <property type="match status" value="1"/>
</dbReference>
<dbReference type="Gene3D" id="3.20.10.10">
    <property type="entry name" value="D-amino Acid Aminotransferase, subunit A, domain 2"/>
    <property type="match status" value="1"/>
</dbReference>
<keyword evidence="5" id="KW-0663">Pyridoxal phosphate</keyword>
<reference evidence="6" key="2">
    <citation type="journal article" date="2024" name="Plant">
        <title>Genomic evolution and insights into agronomic trait innovations of Sesamum species.</title>
        <authorList>
            <person name="Miao H."/>
            <person name="Wang L."/>
            <person name="Qu L."/>
            <person name="Liu H."/>
            <person name="Sun Y."/>
            <person name="Le M."/>
            <person name="Wang Q."/>
            <person name="Wei S."/>
            <person name="Zheng Y."/>
            <person name="Lin W."/>
            <person name="Duan Y."/>
            <person name="Cao H."/>
            <person name="Xiong S."/>
            <person name="Wang X."/>
            <person name="Wei L."/>
            <person name="Li C."/>
            <person name="Ma Q."/>
            <person name="Ju M."/>
            <person name="Zhao R."/>
            <person name="Li G."/>
            <person name="Mu C."/>
            <person name="Tian Q."/>
            <person name="Mei H."/>
            <person name="Zhang T."/>
            <person name="Gao T."/>
            <person name="Zhang H."/>
        </authorList>
    </citation>
    <scope>NUCLEOTIDE SEQUENCE</scope>
    <source>
        <strain evidence="6">G01</strain>
    </source>
</reference>
<dbReference type="SUPFAM" id="SSF56752">
    <property type="entry name" value="D-aminoacid aminotransferase-like PLP-dependent enzymes"/>
    <property type="match status" value="1"/>
</dbReference>
<evidence type="ECO:0000256" key="1">
    <source>
        <dbReference type="ARBA" id="ARBA00001933"/>
    </source>
</evidence>
<dbReference type="InterPro" id="IPR036038">
    <property type="entry name" value="Aminotransferase-like"/>
</dbReference>
<evidence type="ECO:0000256" key="3">
    <source>
        <dbReference type="ARBA" id="ARBA00022576"/>
    </source>
</evidence>
<dbReference type="Gene3D" id="3.30.470.10">
    <property type="match status" value="1"/>
</dbReference>
<comment type="caution">
    <text evidence="6">The sequence shown here is derived from an EMBL/GenBank/DDBJ whole genome shotgun (WGS) entry which is preliminary data.</text>
</comment>
<organism evidence="6">
    <name type="scientific">Sesamum angustifolium</name>
    <dbReference type="NCBI Taxonomy" id="2727405"/>
    <lineage>
        <taxon>Eukaryota</taxon>
        <taxon>Viridiplantae</taxon>
        <taxon>Streptophyta</taxon>
        <taxon>Embryophyta</taxon>
        <taxon>Tracheophyta</taxon>
        <taxon>Spermatophyta</taxon>
        <taxon>Magnoliopsida</taxon>
        <taxon>eudicotyledons</taxon>
        <taxon>Gunneridae</taxon>
        <taxon>Pentapetalae</taxon>
        <taxon>asterids</taxon>
        <taxon>lamiids</taxon>
        <taxon>Lamiales</taxon>
        <taxon>Pedaliaceae</taxon>
        <taxon>Sesamum</taxon>
    </lineage>
</organism>
<gene>
    <name evidence="6" type="ORF">Sangu_1035200</name>
</gene>
<dbReference type="InterPro" id="IPR043131">
    <property type="entry name" value="BCAT-like_N"/>
</dbReference>
<dbReference type="InterPro" id="IPR005786">
    <property type="entry name" value="B_amino_transII"/>
</dbReference>
<keyword evidence="3 6" id="KW-0032">Aminotransferase</keyword>
<dbReference type="InterPro" id="IPR043132">
    <property type="entry name" value="BCAT-like_C"/>
</dbReference>
<feature type="non-terminal residue" evidence="6">
    <location>
        <position position="1"/>
    </location>
</feature>
<accession>A0AAW2NWZ5</accession>
<dbReference type="GO" id="GO:0009081">
    <property type="term" value="P:branched-chain amino acid metabolic process"/>
    <property type="evidence" value="ECO:0007669"/>
    <property type="project" value="InterPro"/>
</dbReference>
<dbReference type="GO" id="GO:0004084">
    <property type="term" value="F:branched-chain-amino-acid transaminase activity"/>
    <property type="evidence" value="ECO:0007669"/>
    <property type="project" value="InterPro"/>
</dbReference>